<dbReference type="SMART" id="SM00238">
    <property type="entry name" value="BIR"/>
    <property type="match status" value="1"/>
</dbReference>
<dbReference type="OrthoDB" id="2196114at2759"/>
<reference evidence="7" key="2">
    <citation type="submission" date="2012-11" db="EMBL/GenBank/DDBJ databases">
        <authorList>
            <person name="Kuo A."/>
            <person name="Curtis B.A."/>
            <person name="Tanifuji G."/>
            <person name="Burki F."/>
            <person name="Gruber A."/>
            <person name="Irimia M."/>
            <person name="Maruyama S."/>
            <person name="Arias M.C."/>
            <person name="Ball S.G."/>
            <person name="Gile G.H."/>
            <person name="Hirakawa Y."/>
            <person name="Hopkins J.F."/>
            <person name="Rensing S.A."/>
            <person name="Schmutz J."/>
            <person name="Symeonidi A."/>
            <person name="Elias M."/>
            <person name="Eveleigh R.J."/>
            <person name="Herman E.K."/>
            <person name="Klute M.J."/>
            <person name="Nakayama T."/>
            <person name="Obornik M."/>
            <person name="Reyes-Prieto A."/>
            <person name="Armbrust E.V."/>
            <person name="Aves S.J."/>
            <person name="Beiko R.G."/>
            <person name="Coutinho P."/>
            <person name="Dacks J.B."/>
            <person name="Durnford D.G."/>
            <person name="Fast N.M."/>
            <person name="Green B.R."/>
            <person name="Grisdale C."/>
            <person name="Hempe F."/>
            <person name="Henrissat B."/>
            <person name="Hoppner M.P."/>
            <person name="Ishida K.-I."/>
            <person name="Kim E."/>
            <person name="Koreny L."/>
            <person name="Kroth P.G."/>
            <person name="Liu Y."/>
            <person name="Malik S.-B."/>
            <person name="Maier U.G."/>
            <person name="McRose D."/>
            <person name="Mock T."/>
            <person name="Neilson J.A."/>
            <person name="Onodera N.T."/>
            <person name="Poole A.M."/>
            <person name="Pritham E.J."/>
            <person name="Richards T.A."/>
            <person name="Rocap G."/>
            <person name="Roy S.W."/>
            <person name="Sarai C."/>
            <person name="Schaack S."/>
            <person name="Shirato S."/>
            <person name="Slamovits C.H."/>
            <person name="Spencer D.F."/>
            <person name="Suzuki S."/>
            <person name="Worden A.Z."/>
            <person name="Zauner S."/>
            <person name="Barry K."/>
            <person name="Bell C."/>
            <person name="Bharti A.K."/>
            <person name="Crow J.A."/>
            <person name="Grimwood J."/>
            <person name="Kramer R."/>
            <person name="Lindquist E."/>
            <person name="Lucas S."/>
            <person name="Salamov A."/>
            <person name="McFadden G.I."/>
            <person name="Lane C.E."/>
            <person name="Keeling P.J."/>
            <person name="Gray M.W."/>
            <person name="Grigoriev I.V."/>
            <person name="Archibald J.M."/>
        </authorList>
    </citation>
    <scope>NUCLEOTIDE SEQUENCE</scope>
    <source>
        <strain evidence="7">CCMP2712</strain>
    </source>
</reference>
<evidence type="ECO:0000259" key="4">
    <source>
        <dbReference type="PROSITE" id="PS51329"/>
    </source>
</evidence>
<name>L1IPP2_GUITC</name>
<dbReference type="GO" id="GO:0007010">
    <property type="term" value="P:cytoskeleton organization"/>
    <property type="evidence" value="ECO:0007669"/>
    <property type="project" value="InterPro"/>
</dbReference>
<dbReference type="PANTHER" id="PTHR46771:SF5">
    <property type="entry name" value="DETERIN"/>
    <property type="match status" value="1"/>
</dbReference>
<feature type="region of interest" description="Disordered" evidence="3">
    <location>
        <begin position="17"/>
        <end position="73"/>
    </location>
</feature>
<dbReference type="SUPFAM" id="SSF57924">
    <property type="entry name" value="Inhibitor of apoptosis (IAP) repeat"/>
    <property type="match status" value="1"/>
</dbReference>
<sequence length="348" mass="37837">MQDQLERHGAIALAEHARASLLAPSPSQRPSSSSSPPRVPPHHAPSYLIPAPPSQPGAHSARTPTSLPPPGSAFDVRRLDGRIKTFKLWPHKHYRQLKVRDLAQAGFFFSPSTQYQDRVTCAYCGLELGGWEDADIALSSHREANASCPFLTGAIVDAPSPDDSYKPISFNRVPANLELRASCWHVEGFVDNPRVRVDNSSPSNDVVVKSCEGLSSMTTVSVRGTVRSVTVEDCLNVRILIEQVSLGVSVNNCRNLELVVGESVRRISVDKCAKCEVTLCAELMDAEIISKASAGVVVLAVPLAGLQRPILPNDLINAPNKKRIIIPEKFVTTVKESQVVTELETRKS</sequence>
<evidence type="ECO:0000313" key="5">
    <source>
        <dbReference type="EMBL" id="EKX38228.1"/>
    </source>
</evidence>
<dbReference type="Pfam" id="PF00653">
    <property type="entry name" value="BIR"/>
    <property type="match status" value="1"/>
</dbReference>
<evidence type="ECO:0000256" key="2">
    <source>
        <dbReference type="ARBA" id="ARBA00022833"/>
    </source>
</evidence>
<dbReference type="InterPro" id="IPR013912">
    <property type="entry name" value="Adenylate_cyclase-assoc_CAP_C"/>
</dbReference>
<gene>
    <name evidence="5" type="ORF">GUITHDRAFT_115571</name>
</gene>
<dbReference type="InterPro" id="IPR017901">
    <property type="entry name" value="C-CAP_CF_C-like"/>
</dbReference>
<evidence type="ECO:0000256" key="3">
    <source>
        <dbReference type="SAM" id="MobiDB-lite"/>
    </source>
</evidence>
<dbReference type="PROSITE" id="PS50143">
    <property type="entry name" value="BIR_REPEAT_2"/>
    <property type="match status" value="1"/>
</dbReference>
<keyword evidence="1" id="KW-0479">Metal-binding</keyword>
<accession>L1IPP2</accession>
<dbReference type="GeneID" id="17295027"/>
<dbReference type="AlphaFoldDB" id="L1IPP2"/>
<dbReference type="Pfam" id="PF08603">
    <property type="entry name" value="CAP_C"/>
    <property type="match status" value="1"/>
</dbReference>
<dbReference type="PROSITE" id="PS51329">
    <property type="entry name" value="C_CAP_COFACTOR_C"/>
    <property type="match status" value="1"/>
</dbReference>
<dbReference type="Proteomes" id="UP000011087">
    <property type="component" value="Unassembled WGS sequence"/>
</dbReference>
<dbReference type="PaxDb" id="55529-EKX38228"/>
<dbReference type="EMBL" id="JH993050">
    <property type="protein sequence ID" value="EKX38228.1"/>
    <property type="molecule type" value="Genomic_DNA"/>
</dbReference>
<proteinExistence type="predicted"/>
<dbReference type="Gene3D" id="2.160.20.70">
    <property type="match status" value="1"/>
</dbReference>
<dbReference type="InterPro" id="IPR016098">
    <property type="entry name" value="CAP/MinC_C"/>
</dbReference>
<reference evidence="6" key="3">
    <citation type="submission" date="2015-06" db="UniProtKB">
        <authorList>
            <consortium name="EnsemblProtists"/>
        </authorList>
    </citation>
    <scope>IDENTIFICATION</scope>
</reference>
<dbReference type="EnsemblProtists" id="EKX38228">
    <property type="protein sequence ID" value="EKX38228"/>
    <property type="gene ID" value="GUITHDRAFT_115571"/>
</dbReference>
<dbReference type="Gene3D" id="1.10.1170.10">
    <property type="entry name" value="Inhibitor Of Apoptosis Protein (2mihbC-IAP-1), Chain A"/>
    <property type="match status" value="1"/>
</dbReference>
<dbReference type="RefSeq" id="XP_005825208.1">
    <property type="nucleotide sequence ID" value="XM_005825151.1"/>
</dbReference>
<keyword evidence="2" id="KW-0862">Zinc</keyword>
<reference evidence="5 7" key="1">
    <citation type="journal article" date="2012" name="Nature">
        <title>Algal genomes reveal evolutionary mosaicism and the fate of nucleomorphs.</title>
        <authorList>
            <consortium name="DOE Joint Genome Institute"/>
            <person name="Curtis B.A."/>
            <person name="Tanifuji G."/>
            <person name="Burki F."/>
            <person name="Gruber A."/>
            <person name="Irimia M."/>
            <person name="Maruyama S."/>
            <person name="Arias M.C."/>
            <person name="Ball S.G."/>
            <person name="Gile G.H."/>
            <person name="Hirakawa Y."/>
            <person name="Hopkins J.F."/>
            <person name="Kuo A."/>
            <person name="Rensing S.A."/>
            <person name="Schmutz J."/>
            <person name="Symeonidi A."/>
            <person name="Elias M."/>
            <person name="Eveleigh R.J."/>
            <person name="Herman E.K."/>
            <person name="Klute M.J."/>
            <person name="Nakayama T."/>
            <person name="Obornik M."/>
            <person name="Reyes-Prieto A."/>
            <person name="Armbrust E.V."/>
            <person name="Aves S.J."/>
            <person name="Beiko R.G."/>
            <person name="Coutinho P."/>
            <person name="Dacks J.B."/>
            <person name="Durnford D.G."/>
            <person name="Fast N.M."/>
            <person name="Green B.R."/>
            <person name="Grisdale C.J."/>
            <person name="Hempel F."/>
            <person name="Henrissat B."/>
            <person name="Hoppner M.P."/>
            <person name="Ishida K."/>
            <person name="Kim E."/>
            <person name="Koreny L."/>
            <person name="Kroth P.G."/>
            <person name="Liu Y."/>
            <person name="Malik S.B."/>
            <person name="Maier U.G."/>
            <person name="McRose D."/>
            <person name="Mock T."/>
            <person name="Neilson J.A."/>
            <person name="Onodera N.T."/>
            <person name="Poole A.M."/>
            <person name="Pritham E.J."/>
            <person name="Richards T.A."/>
            <person name="Rocap G."/>
            <person name="Roy S.W."/>
            <person name="Sarai C."/>
            <person name="Schaack S."/>
            <person name="Shirato S."/>
            <person name="Slamovits C.H."/>
            <person name="Spencer D.F."/>
            <person name="Suzuki S."/>
            <person name="Worden A.Z."/>
            <person name="Zauner S."/>
            <person name="Barry K."/>
            <person name="Bell C."/>
            <person name="Bharti A.K."/>
            <person name="Crow J.A."/>
            <person name="Grimwood J."/>
            <person name="Kramer R."/>
            <person name="Lindquist E."/>
            <person name="Lucas S."/>
            <person name="Salamov A."/>
            <person name="McFadden G.I."/>
            <person name="Lane C.E."/>
            <person name="Keeling P.J."/>
            <person name="Gray M.W."/>
            <person name="Grigoriev I.V."/>
            <person name="Archibald J.M."/>
        </authorList>
    </citation>
    <scope>NUCLEOTIDE SEQUENCE</scope>
    <source>
        <strain evidence="5 7">CCMP2712</strain>
    </source>
</reference>
<organism evidence="5">
    <name type="scientific">Guillardia theta (strain CCMP2712)</name>
    <name type="common">Cryptophyte</name>
    <dbReference type="NCBI Taxonomy" id="905079"/>
    <lineage>
        <taxon>Eukaryota</taxon>
        <taxon>Cryptophyceae</taxon>
        <taxon>Pyrenomonadales</taxon>
        <taxon>Geminigeraceae</taxon>
        <taxon>Guillardia</taxon>
    </lineage>
</organism>
<dbReference type="InterPro" id="IPR006599">
    <property type="entry name" value="CARP_motif"/>
</dbReference>
<dbReference type="InterPro" id="IPR051190">
    <property type="entry name" value="Baculoviral_IAP"/>
</dbReference>
<dbReference type="PANTHER" id="PTHR46771">
    <property type="entry name" value="DETERIN"/>
    <property type="match status" value="1"/>
</dbReference>
<evidence type="ECO:0000256" key="1">
    <source>
        <dbReference type="ARBA" id="ARBA00022723"/>
    </source>
</evidence>
<feature type="domain" description="C-CAP/cofactor C-like" evidence="4">
    <location>
        <begin position="174"/>
        <end position="301"/>
    </location>
</feature>
<evidence type="ECO:0000313" key="7">
    <source>
        <dbReference type="Proteomes" id="UP000011087"/>
    </source>
</evidence>
<dbReference type="CDD" id="cd00022">
    <property type="entry name" value="BIR"/>
    <property type="match status" value="1"/>
</dbReference>
<dbReference type="eggNOG" id="KOG1101">
    <property type="taxonomic scope" value="Eukaryota"/>
</dbReference>
<dbReference type="InterPro" id="IPR001370">
    <property type="entry name" value="BIR_rpt"/>
</dbReference>
<dbReference type="STRING" id="905079.L1IPP2"/>
<dbReference type="SUPFAM" id="SSF69340">
    <property type="entry name" value="C-terminal domain of adenylylcyclase associated protein"/>
    <property type="match status" value="1"/>
</dbReference>
<evidence type="ECO:0000313" key="6">
    <source>
        <dbReference type="EnsemblProtists" id="EKX38228"/>
    </source>
</evidence>
<keyword evidence="7" id="KW-1185">Reference proteome</keyword>
<dbReference type="eggNOG" id="KOG2675">
    <property type="taxonomic scope" value="Eukaryota"/>
</dbReference>
<protein>
    <recommendedName>
        <fullName evidence="4">C-CAP/cofactor C-like domain-containing protein</fullName>
    </recommendedName>
</protein>
<dbReference type="SMART" id="SM00673">
    <property type="entry name" value="CARP"/>
    <property type="match status" value="2"/>
</dbReference>
<dbReference type="InterPro" id="IPR036223">
    <property type="entry name" value="CAP_C_sf"/>
</dbReference>
<dbReference type="KEGG" id="gtt:GUITHDRAFT_115571"/>
<dbReference type="HOGENOM" id="CLU_797993_0_0_1"/>
<dbReference type="GO" id="GO:0046872">
    <property type="term" value="F:metal ion binding"/>
    <property type="evidence" value="ECO:0007669"/>
    <property type="project" value="UniProtKB-KW"/>
</dbReference>
<feature type="compositionally biased region" description="Low complexity" evidence="3">
    <location>
        <begin position="20"/>
        <end position="36"/>
    </location>
</feature>
<dbReference type="GO" id="GO:0003779">
    <property type="term" value="F:actin binding"/>
    <property type="evidence" value="ECO:0007669"/>
    <property type="project" value="InterPro"/>
</dbReference>